<name>A0A1F6MT92_9BACT</name>
<evidence type="ECO:0000313" key="2">
    <source>
        <dbReference type="Proteomes" id="UP000178347"/>
    </source>
</evidence>
<comment type="caution">
    <text evidence="1">The sequence shown here is derived from an EMBL/GenBank/DDBJ whole genome shotgun (WGS) entry which is preliminary data.</text>
</comment>
<gene>
    <name evidence="1" type="ORF">A3G00_01255</name>
</gene>
<proteinExistence type="predicted"/>
<dbReference type="Gene3D" id="3.90.550.10">
    <property type="entry name" value="Spore Coat Polysaccharide Biosynthesis Protein SpsA, Chain A"/>
    <property type="match status" value="1"/>
</dbReference>
<dbReference type="AlphaFoldDB" id="A0A1F6MT92"/>
<dbReference type="SUPFAM" id="SSF53448">
    <property type="entry name" value="Nucleotide-diphospho-sugar transferases"/>
    <property type="match status" value="1"/>
</dbReference>
<evidence type="ECO:0000313" key="1">
    <source>
        <dbReference type="EMBL" id="OGH74905.1"/>
    </source>
</evidence>
<protein>
    <recommendedName>
        <fullName evidence="3">Glycosyltransferase 2-like domain-containing protein</fullName>
    </recommendedName>
</protein>
<organism evidence="1 2">
    <name type="scientific">Candidatus Magasanikbacteria bacterium RIFCSPLOWO2_12_FULL_43_12</name>
    <dbReference type="NCBI Taxonomy" id="1798692"/>
    <lineage>
        <taxon>Bacteria</taxon>
        <taxon>Candidatus Magasanikiibacteriota</taxon>
    </lineage>
</organism>
<dbReference type="PANTHER" id="PTHR43179:SF7">
    <property type="entry name" value="RHAMNOSYLTRANSFERASE WBBL"/>
    <property type="match status" value="1"/>
</dbReference>
<evidence type="ECO:0008006" key="3">
    <source>
        <dbReference type="Google" id="ProtNLM"/>
    </source>
</evidence>
<dbReference type="Proteomes" id="UP000178347">
    <property type="component" value="Unassembled WGS sequence"/>
</dbReference>
<dbReference type="PANTHER" id="PTHR43179">
    <property type="entry name" value="RHAMNOSYLTRANSFERASE WBBL"/>
    <property type="match status" value="1"/>
</dbReference>
<dbReference type="InterPro" id="IPR029044">
    <property type="entry name" value="Nucleotide-diphossugar_trans"/>
</dbReference>
<reference evidence="1 2" key="1">
    <citation type="journal article" date="2016" name="Nat. Commun.">
        <title>Thousands of microbial genomes shed light on interconnected biogeochemical processes in an aquifer system.</title>
        <authorList>
            <person name="Anantharaman K."/>
            <person name="Brown C.T."/>
            <person name="Hug L.A."/>
            <person name="Sharon I."/>
            <person name="Castelle C.J."/>
            <person name="Probst A.J."/>
            <person name="Thomas B.C."/>
            <person name="Singh A."/>
            <person name="Wilkins M.J."/>
            <person name="Karaoz U."/>
            <person name="Brodie E.L."/>
            <person name="Williams K.H."/>
            <person name="Hubbard S.S."/>
            <person name="Banfield J.F."/>
        </authorList>
    </citation>
    <scope>NUCLEOTIDE SEQUENCE [LARGE SCALE GENOMIC DNA]</scope>
</reference>
<sequence length="283" mass="33158">MKDINIVFVNYLCKDDILRAVDSLVKDAQNSPYTAQITVTDCSENRDGLKEELQAKFSIPLVKYINCGGNIGFGRGNTVGFKDAPARYYFALNRDTIIPENARVIEKIIKYLDEHPKIGCIGPKLVNLDGTLQYSCYRFDLPSILIKPLKQINFDRKYKWVKKHTDKLIMKDFDHNSTRPVDWVLGAALVVRKEVVDQIGWFDERYFMYLEDCDWCHTMWEHGWPVYYVHDIVIKHMHARESAKVPGIIKALFKNKLARIHLRSWISYLLKWRGKHKYIKTKI</sequence>
<dbReference type="STRING" id="1798692.A3G00_01255"/>
<accession>A0A1F6MT92</accession>
<dbReference type="EMBL" id="MFQN01000012">
    <property type="protein sequence ID" value="OGH74905.1"/>
    <property type="molecule type" value="Genomic_DNA"/>
</dbReference>
<dbReference type="Pfam" id="PF13641">
    <property type="entry name" value="Glyco_tranf_2_3"/>
    <property type="match status" value="1"/>
</dbReference>